<evidence type="ECO:0000256" key="6">
    <source>
        <dbReference type="ARBA" id="ARBA00023136"/>
    </source>
</evidence>
<dbReference type="PANTHER" id="PTHR11660:SF57">
    <property type="entry name" value="SOLUTE CARRIER FAMILY 40 MEMBER"/>
    <property type="match status" value="1"/>
</dbReference>
<dbReference type="Proteomes" id="UP001165289">
    <property type="component" value="Unassembled WGS sequence"/>
</dbReference>
<sequence length="593" mass="67027">MSDTPRFKPKRSILVFLFISHFFSRWGDRMWSFGVPLFLVVVYCDSLLLAAIYGLMLTLALTIFGTWVGDFVDATPRRKFVVITLFLNNLFITLNSVCLLIILILNNSKIPLYRPILYTLSVLLIIFGALARLTSLGTNISVEKDWVVVIAHKDSRSLACINTNLRRIDLICKLFAPVFITTIMHFNLLAATIIMALWNIISFFVETLLINFVYNLEPNLAHKEYRHKYESSEDNTQIEDSSLSNNNNNNSNNSNEDIPFSGSDDTAGIINEEDLVQKYPKVRLRMTTTKTFNNTKRFAKRLKRKLLRIPKNFIVGWKIYLRQKVRLVGLSMACLYLTVLGFSGVTAGYFYTQGMKELYLGIAQGIAGVIGVGATIAFPYIRQLTGNVRAGVIGISLQLFSLCFCVIGVFAPGNPTFSSPPPSAACQSPIDALNFTNTSYLSTSLTMVNNNTNTTTEWYQYSSLGFMVTGVVTARFGLWVFDLSVIQIVQENVIETERGVVNGIMSSMNFFNDMLHFLLVTIFPNPNQFGYLTILSFLSIATAWVLFFIFVMLHEREAFFSKDECCGYRKQKYEVAVELSSSNEDINDNYDDQ</sequence>
<keyword evidence="6 7" id="KW-0472">Membrane</keyword>
<dbReference type="Pfam" id="PF06963">
    <property type="entry name" value="FPN1"/>
    <property type="match status" value="1"/>
</dbReference>
<keyword evidence="10" id="KW-1185">Reference proteome</keyword>
<evidence type="ECO:0000256" key="2">
    <source>
        <dbReference type="ARBA" id="ARBA00006279"/>
    </source>
</evidence>
<evidence type="ECO:0000256" key="4">
    <source>
        <dbReference type="ARBA" id="ARBA00022692"/>
    </source>
</evidence>
<feature type="transmembrane region" description="Helical" evidence="7">
    <location>
        <begin position="390"/>
        <end position="411"/>
    </location>
</feature>
<feature type="transmembrane region" description="Helical" evidence="7">
    <location>
        <begin position="170"/>
        <end position="190"/>
    </location>
</feature>
<evidence type="ECO:0000256" key="5">
    <source>
        <dbReference type="ARBA" id="ARBA00022989"/>
    </source>
</evidence>
<evidence type="ECO:0000256" key="7">
    <source>
        <dbReference type="RuleBase" id="RU365065"/>
    </source>
</evidence>
<dbReference type="AlphaFoldDB" id="A0AAV7JKL1"/>
<feature type="region of interest" description="Disordered" evidence="8">
    <location>
        <begin position="236"/>
        <end position="259"/>
    </location>
</feature>
<dbReference type="SUPFAM" id="SSF103473">
    <property type="entry name" value="MFS general substrate transporter"/>
    <property type="match status" value="1"/>
</dbReference>
<feature type="transmembrane region" description="Helical" evidence="7">
    <location>
        <begin position="327"/>
        <end position="352"/>
    </location>
</feature>
<feature type="transmembrane region" description="Helical" evidence="7">
    <location>
        <begin position="529"/>
        <end position="553"/>
    </location>
</feature>
<comment type="caution">
    <text evidence="9">The sequence shown here is derived from an EMBL/GenBank/DDBJ whole genome shotgun (WGS) entry which is preliminary data.</text>
</comment>
<feature type="transmembrane region" description="Helical" evidence="7">
    <location>
        <begin position="116"/>
        <end position="134"/>
    </location>
</feature>
<gene>
    <name evidence="9" type="ORF">LOD99_11698</name>
</gene>
<feature type="transmembrane region" description="Helical" evidence="7">
    <location>
        <begin position="458"/>
        <end position="478"/>
    </location>
</feature>
<feature type="transmembrane region" description="Helical" evidence="7">
    <location>
        <begin position="47"/>
        <end position="68"/>
    </location>
</feature>
<keyword evidence="5 7" id="KW-1133">Transmembrane helix</keyword>
<keyword evidence="3 7" id="KW-0813">Transport</keyword>
<dbReference type="CDD" id="cd17480">
    <property type="entry name" value="MFS_SLC40A1_like"/>
    <property type="match status" value="1"/>
</dbReference>
<dbReference type="PANTHER" id="PTHR11660">
    <property type="entry name" value="SOLUTE CARRIER FAMILY 40 MEMBER"/>
    <property type="match status" value="1"/>
</dbReference>
<evidence type="ECO:0000256" key="1">
    <source>
        <dbReference type="ARBA" id="ARBA00004141"/>
    </source>
</evidence>
<keyword evidence="7" id="KW-0406">Ion transport</keyword>
<feature type="transmembrane region" description="Helical" evidence="7">
    <location>
        <begin position="80"/>
        <end position="104"/>
    </location>
</feature>
<evidence type="ECO:0000256" key="8">
    <source>
        <dbReference type="SAM" id="MobiDB-lite"/>
    </source>
</evidence>
<dbReference type="InterPro" id="IPR036259">
    <property type="entry name" value="MFS_trans_sf"/>
</dbReference>
<organism evidence="9 10">
    <name type="scientific">Oopsacas minuta</name>
    <dbReference type="NCBI Taxonomy" id="111878"/>
    <lineage>
        <taxon>Eukaryota</taxon>
        <taxon>Metazoa</taxon>
        <taxon>Porifera</taxon>
        <taxon>Hexactinellida</taxon>
        <taxon>Hexasterophora</taxon>
        <taxon>Lyssacinosida</taxon>
        <taxon>Leucopsacidae</taxon>
        <taxon>Oopsacas</taxon>
    </lineage>
</organism>
<dbReference type="GO" id="GO:0016020">
    <property type="term" value="C:membrane"/>
    <property type="evidence" value="ECO:0007669"/>
    <property type="project" value="UniProtKB-SubCell"/>
</dbReference>
<name>A0AAV7JKL1_9METZ</name>
<evidence type="ECO:0000313" key="10">
    <source>
        <dbReference type="Proteomes" id="UP001165289"/>
    </source>
</evidence>
<keyword evidence="4 7" id="KW-0812">Transmembrane</keyword>
<feature type="transmembrane region" description="Helical" evidence="7">
    <location>
        <begin position="196"/>
        <end position="216"/>
    </location>
</feature>
<dbReference type="EMBL" id="JAKMXF010000321">
    <property type="protein sequence ID" value="KAI6649332.1"/>
    <property type="molecule type" value="Genomic_DNA"/>
</dbReference>
<protein>
    <recommendedName>
        <fullName evidence="7">Solute carrier family 40 member</fullName>
    </recommendedName>
</protein>
<feature type="transmembrane region" description="Helical" evidence="7">
    <location>
        <begin position="358"/>
        <end position="378"/>
    </location>
</feature>
<feature type="transmembrane region" description="Helical" evidence="7">
    <location>
        <begin position="12"/>
        <end position="27"/>
    </location>
</feature>
<dbReference type="InterPro" id="IPR009716">
    <property type="entry name" value="Ferroportin-1"/>
</dbReference>
<accession>A0AAV7JKL1</accession>
<comment type="subcellular location">
    <subcellularLocation>
        <location evidence="1 7">Membrane</location>
        <topology evidence="1 7">Multi-pass membrane protein</topology>
    </subcellularLocation>
</comment>
<comment type="similarity">
    <text evidence="2 7">Belongs to the ferroportin (FP) (TC 2.A.100) family. SLC40A subfamily.</text>
</comment>
<feature type="compositionally biased region" description="Low complexity" evidence="8">
    <location>
        <begin position="241"/>
        <end position="255"/>
    </location>
</feature>
<feature type="transmembrane region" description="Helical" evidence="7">
    <location>
        <begin position="499"/>
        <end position="523"/>
    </location>
</feature>
<evidence type="ECO:0000256" key="3">
    <source>
        <dbReference type="ARBA" id="ARBA00022448"/>
    </source>
</evidence>
<evidence type="ECO:0000313" key="9">
    <source>
        <dbReference type="EMBL" id="KAI6649332.1"/>
    </source>
</evidence>
<proteinExistence type="inferred from homology"/>
<comment type="function">
    <text evidence="7">May be involved in iron transport and iron homeostasis.</text>
</comment>
<reference evidence="9 10" key="1">
    <citation type="journal article" date="2023" name="BMC Biol.">
        <title>The compact genome of the sponge Oopsacas minuta (Hexactinellida) is lacking key metazoan core genes.</title>
        <authorList>
            <person name="Santini S."/>
            <person name="Schenkelaars Q."/>
            <person name="Jourda C."/>
            <person name="Duchesne M."/>
            <person name="Belahbib H."/>
            <person name="Rocher C."/>
            <person name="Selva M."/>
            <person name="Riesgo A."/>
            <person name="Vervoort M."/>
            <person name="Leys S.P."/>
            <person name="Kodjabachian L."/>
            <person name="Le Bivic A."/>
            <person name="Borchiellini C."/>
            <person name="Claverie J.M."/>
            <person name="Renard E."/>
        </authorList>
    </citation>
    <scope>NUCLEOTIDE SEQUENCE [LARGE SCALE GENOMIC DNA]</scope>
    <source>
        <strain evidence="9">SPO-2</strain>
    </source>
</reference>
<dbReference type="GO" id="GO:0005381">
    <property type="term" value="F:iron ion transmembrane transporter activity"/>
    <property type="evidence" value="ECO:0007669"/>
    <property type="project" value="UniProtKB-UniRule"/>
</dbReference>